<dbReference type="Pfam" id="PF04821">
    <property type="entry name" value="TIMELESS"/>
    <property type="match status" value="1"/>
</dbReference>
<evidence type="ECO:0000256" key="1">
    <source>
        <dbReference type="ARBA" id="ARBA00004123"/>
    </source>
</evidence>
<dbReference type="GO" id="GO:0000076">
    <property type="term" value="P:DNA replication checkpoint signaling"/>
    <property type="evidence" value="ECO:0007669"/>
    <property type="project" value="TreeGrafter"/>
</dbReference>
<name>A0AAV3QXL9_LITER</name>
<proteinExistence type="predicted"/>
<comment type="subcellular location">
    <subcellularLocation>
        <location evidence="1">Nucleus</location>
    </subcellularLocation>
</comment>
<feature type="region of interest" description="Disordered" evidence="4">
    <location>
        <begin position="1129"/>
        <end position="1196"/>
    </location>
</feature>
<dbReference type="AlphaFoldDB" id="A0AAV3QXL9"/>
<evidence type="ECO:0000259" key="5">
    <source>
        <dbReference type="Pfam" id="PF04821"/>
    </source>
</evidence>
<keyword evidence="7" id="KW-1185">Reference proteome</keyword>
<gene>
    <name evidence="6" type="ORF">LIER_23488</name>
</gene>
<organism evidence="6 7">
    <name type="scientific">Lithospermum erythrorhizon</name>
    <name type="common">Purple gromwell</name>
    <name type="synonym">Lithospermum officinale var. erythrorhizon</name>
    <dbReference type="NCBI Taxonomy" id="34254"/>
    <lineage>
        <taxon>Eukaryota</taxon>
        <taxon>Viridiplantae</taxon>
        <taxon>Streptophyta</taxon>
        <taxon>Embryophyta</taxon>
        <taxon>Tracheophyta</taxon>
        <taxon>Spermatophyta</taxon>
        <taxon>Magnoliopsida</taxon>
        <taxon>eudicotyledons</taxon>
        <taxon>Gunneridae</taxon>
        <taxon>Pentapetalae</taxon>
        <taxon>asterids</taxon>
        <taxon>lamiids</taxon>
        <taxon>Boraginales</taxon>
        <taxon>Boraginaceae</taxon>
        <taxon>Boraginoideae</taxon>
        <taxon>Lithospermeae</taxon>
        <taxon>Lithospermum</taxon>
    </lineage>
</organism>
<accession>A0AAV3QXL9</accession>
<feature type="region of interest" description="Disordered" evidence="4">
    <location>
        <begin position="548"/>
        <end position="593"/>
    </location>
</feature>
<reference evidence="6 7" key="1">
    <citation type="submission" date="2024-01" db="EMBL/GenBank/DDBJ databases">
        <title>The complete chloroplast genome sequence of Lithospermum erythrorhizon: insights into the phylogenetic relationship among Boraginaceae species and the maternal lineages of purple gromwells.</title>
        <authorList>
            <person name="Okada T."/>
            <person name="Watanabe K."/>
        </authorList>
    </citation>
    <scope>NUCLEOTIDE SEQUENCE [LARGE SCALE GENOMIC DNA]</scope>
</reference>
<dbReference type="PANTHER" id="PTHR22940">
    <property type="entry name" value="TIMEOUT/TIMELESS-2"/>
    <property type="match status" value="1"/>
</dbReference>
<comment type="caution">
    <text evidence="6">The sequence shown here is derived from an EMBL/GenBank/DDBJ whole genome shotgun (WGS) entry which is preliminary data.</text>
</comment>
<dbReference type="InterPro" id="IPR006906">
    <property type="entry name" value="Timeless_N"/>
</dbReference>
<dbReference type="GO" id="GO:0043111">
    <property type="term" value="P:replication fork arrest"/>
    <property type="evidence" value="ECO:0007669"/>
    <property type="project" value="TreeGrafter"/>
</dbReference>
<dbReference type="EMBL" id="BAABME010006624">
    <property type="protein sequence ID" value="GAA0168877.1"/>
    <property type="molecule type" value="Genomic_DNA"/>
</dbReference>
<sequence>MEALSIICGGLGATEEDDHGNIIAYSKAQFCLDNLKDLLRYLRRDDPHSRQVFNQVCKWNTVGNDLLPIIQFCQHDLTLLLNSVKVLVFLTMPIEPHSNDISQQIENLWAIKSAFTHSVSVPVIMGLLETPLENLQNESFTDDDWKLVQLVLTLFRNILAIQNIPTQEKAGGSATLFLSLRDKFIELLFEENVMEVILVLTQHVGASTSYLRQDNLLLLEIYHYIFKGQDPELVAKAHLKTSGVDESSETSINNLRCIMEEEKETRKLIRLRSMGFVSHLSGSFTRVTLDGSKTLYQGNPCSVSNDAPNKVKKETRGPSKRMLWDQGMLPTTKKKIIESLHDFLNNFLSGGYNDLMESIRENIQREHHAMQESDVVIFFEVARFATSFQYYKVLNIRPCIEGDDAETSTNHKNDKTLFKGSICGPVADSLNDSMFLLVISKWRYAFDALKETNDYKLLSASGSLLKTMIRMLDLVLKQAGEDSKEPKTARILLYKLFYDQTEEGMTQFLFNMIKSFNKQKQARSDLADMVESIHVIIRLMENLQKRGTLRVSKKSKKKQVRRKGYDKKCGDDEVAADNGATQKEGGSSGDEESVKMNMIKTEKVTNQSSVQQKGGETTISVGMENLQTEGAVMVENSCGDTGDNLGPEVDHSSGDEQPAVKEVDLKVSVMISSLANHTIIKNLCWLLKFYKSNSVSTNHYIICMLQRICEDLDLSPMLYQLSLLCTFYDILDEQKLKPSKKYENIVSFLTTLTRRMLRKMKGNPLLFVEVLFWKTQNECRYINCESLVHELGGLRQGSGRSTSSHMNADVGSSGGQGWVRRSIADALGDDEADFVVSHESDIMKENNFKTNHATTGGEEVPNSVLMEGMNGDKHFNKEQHSIRLQSKRIRTKRNSLVLNDELKGKINTLYERFKDDQQCCSLIAQALDENGNISAVQISRTLKKLGCNIPHKARTTIISNADDRSGDKLSSLNDSGGNNLPRKPLHTRKRVRAFSEDQEQKIKDLFEQFKDHKKCSYMIASELDAEGTFSAVQITRKLKQLGLHVPKKKKSDANFHLRDEPMSDTSIKSPENSDDEPIISLQRRERILLSGAKTELKSLKTKMNLLQDDSDDELISSMLVKTNKSNKKLKVKPYSDETNTRENDLSYGDAQDFGRDKDNNVDGMEDTTGAATSNSGNAEYVGPETSSISDTEVAPSTEPDAFQYQTLEDDLPGELADLRNEDALIVPNNVSVSRRKLRMIMDVDDEE</sequence>
<feature type="compositionally biased region" description="Polar residues" evidence="4">
    <location>
        <begin position="968"/>
        <end position="978"/>
    </location>
</feature>
<dbReference type="PANTHER" id="PTHR22940:SF4">
    <property type="entry name" value="PROTEIN TIMELESS HOMOLOG"/>
    <property type="match status" value="1"/>
</dbReference>
<keyword evidence="3" id="KW-0131">Cell cycle</keyword>
<dbReference type="InterPro" id="IPR044998">
    <property type="entry name" value="Timeless"/>
</dbReference>
<dbReference type="GO" id="GO:0031298">
    <property type="term" value="C:replication fork protection complex"/>
    <property type="evidence" value="ECO:0007669"/>
    <property type="project" value="TreeGrafter"/>
</dbReference>
<dbReference type="Proteomes" id="UP001454036">
    <property type="component" value="Unassembled WGS sequence"/>
</dbReference>
<evidence type="ECO:0000256" key="4">
    <source>
        <dbReference type="SAM" id="MobiDB-lite"/>
    </source>
</evidence>
<evidence type="ECO:0000313" key="6">
    <source>
        <dbReference type="EMBL" id="GAA0168877.1"/>
    </source>
</evidence>
<evidence type="ECO:0000256" key="3">
    <source>
        <dbReference type="ARBA" id="ARBA00023306"/>
    </source>
</evidence>
<evidence type="ECO:0000256" key="2">
    <source>
        <dbReference type="ARBA" id="ARBA00023242"/>
    </source>
</evidence>
<dbReference type="GO" id="GO:0006281">
    <property type="term" value="P:DNA repair"/>
    <property type="evidence" value="ECO:0007669"/>
    <property type="project" value="TreeGrafter"/>
</dbReference>
<feature type="compositionally biased region" description="Basic and acidic residues" evidence="4">
    <location>
        <begin position="1133"/>
        <end position="1144"/>
    </location>
</feature>
<feature type="region of interest" description="Disordered" evidence="4">
    <location>
        <begin position="959"/>
        <end position="984"/>
    </location>
</feature>
<dbReference type="GO" id="GO:0003677">
    <property type="term" value="F:DNA binding"/>
    <property type="evidence" value="ECO:0007669"/>
    <property type="project" value="TreeGrafter"/>
</dbReference>
<evidence type="ECO:0000313" key="7">
    <source>
        <dbReference type="Proteomes" id="UP001454036"/>
    </source>
</evidence>
<feature type="compositionally biased region" description="Basic residues" evidence="4">
    <location>
        <begin position="548"/>
        <end position="565"/>
    </location>
</feature>
<protein>
    <recommendedName>
        <fullName evidence="5">Timeless N-terminal domain-containing protein</fullName>
    </recommendedName>
</protein>
<keyword evidence="2" id="KW-0539">Nucleus</keyword>
<feature type="domain" description="Timeless N-terminal" evidence="5">
    <location>
        <begin position="25"/>
        <end position="270"/>
    </location>
</feature>